<evidence type="ECO:0000313" key="9">
    <source>
        <dbReference type="Proteomes" id="UP000824782"/>
    </source>
</evidence>
<feature type="region of interest" description="Disordered" evidence="5">
    <location>
        <begin position="123"/>
        <end position="163"/>
    </location>
</feature>
<keyword evidence="1" id="KW-0343">GTPase activation</keyword>
<sequence>MQSDDLFVRKLRQPPSRSSPHKSPRESKSLIGSGNSRHNGGARSLSESEFDPRDKGSGSPSAPRFKDPFILLGLAGNSQGPSAHEVKEKPPEGDPVAPRPKSFAHHDIQSILFDPFRRRESEVRKNVRSGASAASQIRTNSSPRRSLSSPEDPGDPGDGKDNDLLLSCPYFRNEVGGEEAEGQKDQGWDFCSVSPLHAPLISFPVRGPNASVSVLEEARERIRDSSYFVEYQDLGALYYRKYFYGKEHQNFFGVDERLGPVAISLRRDERESAQGVQYNYRIIFRTTELKTLRGSILEEAFPSSIRPNSSRAISPKKLLEYIVSEVNLQCLRLASNSPKVPETLLKLDEQGLSFQRKIGILYCRSGQSSEEEMYNNEVAGPAFQEFLSLLGDEVRLKGFDKYRAQLDNKTDSTGTHSLYTRYQDYEIMFHVSTMLPFTASNSQQLLRKRHIGNDIVTIVFQEPGALPFTPQTIRSHFQHVFIVVRVHSPCTDNTRYSVAVTRTADTPPFGPPLPTSLFRRSPELRDFLLSKAVNGENAAERGGKFLAMATRTREEYLRDLARDHVTTTTLDSCSSKLAILSLSKKRDRAGSTGTGDKGGKGTRWAYSVPPEFHSSGTLVWTVKAVSVSVSESIYMLGISSEMLVLVDPKKEREGAVSFHCSCRDVLGWTYSSKGGLDLYYGRAGRLTLCPIASNETEVENEINHIVKRLQVVSGGCETREIPLLRNGLGQLGFNADSGGFVIEVERFSMAETVGLCPGARLVAICGQPFCSLTTDDVRNLFLRAKKVTVTTLPPDESGKPRRSFSELYVKSLQEQRIIRRSEGDIEKEDVMARKAETAPETKNILRTLSVQEERTEFRFNKADLAPPDIIPQPDPSREEVMMDDTFEEAQAEMTDSDIVLHEENLSPTQSTQEHTKKPLSPAPQSLEDEWQSISDLTLACNSILEAMSKEEQVQAFKNDLGAQSSLPAASGNLNDKVTELEMKLKKLQEDLRREQEGRAQLQAEVLSLKRTQEEAFTGTLPRESGAKILRGGASNCEGTTKE</sequence>
<feature type="region of interest" description="Disordered" evidence="5">
    <location>
        <begin position="1"/>
        <end position="105"/>
    </location>
</feature>
<dbReference type="AlphaFoldDB" id="A0AAV7AU44"/>
<dbReference type="InterPro" id="IPR035974">
    <property type="entry name" value="Rap/Ran-GAP_sf"/>
</dbReference>
<dbReference type="GO" id="GO:0005737">
    <property type="term" value="C:cytoplasm"/>
    <property type="evidence" value="ECO:0007669"/>
    <property type="project" value="TreeGrafter"/>
</dbReference>
<evidence type="ECO:0008006" key="10">
    <source>
        <dbReference type="Google" id="ProtNLM"/>
    </source>
</evidence>
<evidence type="ECO:0000256" key="1">
    <source>
        <dbReference type="ARBA" id="ARBA00022468"/>
    </source>
</evidence>
<comment type="caution">
    <text evidence="8">The sequence shown here is derived from an EMBL/GenBank/DDBJ whole genome shotgun (WGS) entry which is preliminary data.</text>
</comment>
<dbReference type="PANTHER" id="PTHR15711:SF14">
    <property type="entry name" value="SIGNAL-INDUCED PROLIFERATION-ASSOCIATED PROTEIN 1"/>
    <property type="match status" value="1"/>
</dbReference>
<dbReference type="SUPFAM" id="SSF50156">
    <property type="entry name" value="PDZ domain-like"/>
    <property type="match status" value="1"/>
</dbReference>
<keyword evidence="2" id="KW-0597">Phosphoprotein</keyword>
<dbReference type="PROSITE" id="PS50106">
    <property type="entry name" value="PDZ"/>
    <property type="match status" value="1"/>
</dbReference>
<evidence type="ECO:0000256" key="5">
    <source>
        <dbReference type="SAM" id="MobiDB-lite"/>
    </source>
</evidence>
<dbReference type="EMBL" id="WNYA01000007">
    <property type="protein sequence ID" value="KAG8563477.1"/>
    <property type="molecule type" value="Genomic_DNA"/>
</dbReference>
<evidence type="ECO:0000256" key="3">
    <source>
        <dbReference type="ARBA" id="ARBA00023054"/>
    </source>
</evidence>
<dbReference type="Pfam" id="PF21022">
    <property type="entry name" value="Rap-GAP_dimer"/>
    <property type="match status" value="1"/>
</dbReference>
<evidence type="ECO:0000256" key="4">
    <source>
        <dbReference type="SAM" id="Coils"/>
    </source>
</evidence>
<dbReference type="PANTHER" id="PTHR15711">
    <property type="entry name" value="RAP GTPASE-ACTIVATING PROTEIN"/>
    <property type="match status" value="1"/>
</dbReference>
<keyword evidence="9" id="KW-1185">Reference proteome</keyword>
<evidence type="ECO:0000259" key="7">
    <source>
        <dbReference type="PROSITE" id="PS50106"/>
    </source>
</evidence>
<proteinExistence type="predicted"/>
<dbReference type="InterPro" id="IPR000331">
    <property type="entry name" value="Rap/Ran_GAP_dom"/>
</dbReference>
<reference evidence="8" key="1">
    <citation type="thesis" date="2020" institute="ProQuest LLC" country="789 East Eisenhower Parkway, Ann Arbor, MI, USA">
        <title>Comparative Genomics and Chromosome Evolution.</title>
        <authorList>
            <person name="Mudd A.B."/>
        </authorList>
    </citation>
    <scope>NUCLEOTIDE SEQUENCE</scope>
    <source>
        <strain evidence="8">237g6f4</strain>
        <tissue evidence="8">Blood</tissue>
    </source>
</reference>
<dbReference type="Pfam" id="PF00595">
    <property type="entry name" value="PDZ"/>
    <property type="match status" value="1"/>
</dbReference>
<organism evidence="8 9">
    <name type="scientific">Engystomops pustulosus</name>
    <name type="common">Tungara frog</name>
    <name type="synonym">Physalaemus pustulosus</name>
    <dbReference type="NCBI Taxonomy" id="76066"/>
    <lineage>
        <taxon>Eukaryota</taxon>
        <taxon>Metazoa</taxon>
        <taxon>Chordata</taxon>
        <taxon>Craniata</taxon>
        <taxon>Vertebrata</taxon>
        <taxon>Euteleostomi</taxon>
        <taxon>Amphibia</taxon>
        <taxon>Batrachia</taxon>
        <taxon>Anura</taxon>
        <taxon>Neobatrachia</taxon>
        <taxon>Hyloidea</taxon>
        <taxon>Leptodactylidae</taxon>
        <taxon>Leiuperinae</taxon>
        <taxon>Engystomops</taxon>
    </lineage>
</organism>
<dbReference type="Gene3D" id="6.10.140.210">
    <property type="match status" value="1"/>
</dbReference>
<dbReference type="Proteomes" id="UP000824782">
    <property type="component" value="Unassembled WGS sequence"/>
</dbReference>
<name>A0AAV7AU44_ENGPU</name>
<keyword evidence="3 4" id="KW-0175">Coiled coil</keyword>
<dbReference type="Pfam" id="PF02145">
    <property type="entry name" value="Rap_GAP"/>
    <property type="match status" value="1"/>
</dbReference>
<feature type="coiled-coil region" evidence="4">
    <location>
        <begin position="970"/>
        <end position="1011"/>
    </location>
</feature>
<dbReference type="CDD" id="cd06745">
    <property type="entry name" value="PDZ_SIPA1-like"/>
    <property type="match status" value="1"/>
</dbReference>
<evidence type="ECO:0000259" key="6">
    <source>
        <dbReference type="PROSITE" id="PS50085"/>
    </source>
</evidence>
<dbReference type="FunFam" id="3.40.50.11210:FF:000002">
    <property type="entry name" value="Signal-induced proliferation-associated 1-like protein 1"/>
    <property type="match status" value="1"/>
</dbReference>
<evidence type="ECO:0000313" key="8">
    <source>
        <dbReference type="EMBL" id="KAG8563477.1"/>
    </source>
</evidence>
<protein>
    <recommendedName>
        <fullName evidence="10">Signal-induced proliferation-associated 1</fullName>
    </recommendedName>
</protein>
<dbReference type="InterPro" id="IPR050989">
    <property type="entry name" value="Rap1_Ran_GAP"/>
</dbReference>
<dbReference type="PROSITE" id="PS50085">
    <property type="entry name" value="RAPGAP"/>
    <property type="match status" value="1"/>
</dbReference>
<dbReference type="Gene3D" id="3.40.50.11210">
    <property type="entry name" value="Rap/Ran-GAP"/>
    <property type="match status" value="1"/>
</dbReference>
<dbReference type="InterPro" id="IPR036034">
    <property type="entry name" value="PDZ_sf"/>
</dbReference>
<feature type="domain" description="PDZ" evidence="7">
    <location>
        <begin position="720"/>
        <end position="796"/>
    </location>
</feature>
<evidence type="ECO:0000256" key="2">
    <source>
        <dbReference type="ARBA" id="ARBA00022553"/>
    </source>
</evidence>
<accession>A0AAV7AU44</accession>
<dbReference type="GO" id="GO:0051056">
    <property type="term" value="P:regulation of small GTPase mediated signal transduction"/>
    <property type="evidence" value="ECO:0007669"/>
    <property type="project" value="InterPro"/>
</dbReference>
<dbReference type="Gene3D" id="2.30.42.10">
    <property type="match status" value="1"/>
</dbReference>
<feature type="compositionally biased region" description="Polar residues" evidence="5">
    <location>
        <begin position="132"/>
        <end position="145"/>
    </location>
</feature>
<gene>
    <name evidence="8" type="ORF">GDO81_016098</name>
</gene>
<dbReference type="SMART" id="SM00228">
    <property type="entry name" value="PDZ"/>
    <property type="match status" value="1"/>
</dbReference>
<dbReference type="GO" id="GO:0005096">
    <property type="term" value="F:GTPase activator activity"/>
    <property type="evidence" value="ECO:0007669"/>
    <property type="project" value="UniProtKB-KW"/>
</dbReference>
<dbReference type="EMBL" id="WNYA01000007">
    <property type="protein sequence ID" value="KAG8563478.1"/>
    <property type="molecule type" value="Genomic_DNA"/>
</dbReference>
<dbReference type="InterPro" id="IPR001478">
    <property type="entry name" value="PDZ"/>
</dbReference>
<feature type="domain" description="Rap-GAP" evidence="6">
    <location>
        <begin position="344"/>
        <end position="560"/>
    </location>
</feature>
<dbReference type="SUPFAM" id="SSF111347">
    <property type="entry name" value="Rap/Ran-GAP"/>
    <property type="match status" value="1"/>
</dbReference>